<dbReference type="NCBIfam" id="NF011105">
    <property type="entry name" value="PRK14532.1"/>
    <property type="match status" value="1"/>
</dbReference>
<organism evidence="8 9">
    <name type="scientific">Adhaeretor mobilis</name>
    <dbReference type="NCBI Taxonomy" id="1930276"/>
    <lineage>
        <taxon>Bacteria</taxon>
        <taxon>Pseudomonadati</taxon>
        <taxon>Planctomycetota</taxon>
        <taxon>Planctomycetia</taxon>
        <taxon>Pirellulales</taxon>
        <taxon>Lacipirellulaceae</taxon>
        <taxon>Adhaeretor</taxon>
    </lineage>
</organism>
<evidence type="ECO:0000313" key="9">
    <source>
        <dbReference type="Proteomes" id="UP000319852"/>
    </source>
</evidence>
<keyword evidence="5 7" id="KW-0067">ATP-binding</keyword>
<comment type="subunit">
    <text evidence="5 7">Monomer.</text>
</comment>
<feature type="binding site" evidence="5">
    <location>
        <position position="129"/>
    </location>
    <ligand>
        <name>AMP</name>
        <dbReference type="ChEBI" id="CHEBI:456215"/>
    </ligand>
</feature>
<feature type="binding site" evidence="5">
    <location>
        <position position="168"/>
    </location>
    <ligand>
        <name>ATP</name>
        <dbReference type="ChEBI" id="CHEBI:30616"/>
    </ligand>
</feature>
<feature type="binding site" evidence="5">
    <location>
        <position position="127"/>
    </location>
    <ligand>
        <name>ATP</name>
        <dbReference type="ChEBI" id="CHEBI:30616"/>
    </ligand>
</feature>
<evidence type="ECO:0000256" key="4">
    <source>
        <dbReference type="ARBA" id="ARBA00022777"/>
    </source>
</evidence>
<dbReference type="PROSITE" id="PS00113">
    <property type="entry name" value="ADENYLATE_KINASE"/>
    <property type="match status" value="1"/>
</dbReference>
<dbReference type="KEGG" id="amob:HG15A2_48480"/>
<accession>A0A517N2Z5</accession>
<feature type="binding site" evidence="5">
    <location>
        <position position="36"/>
    </location>
    <ligand>
        <name>AMP</name>
        <dbReference type="ChEBI" id="CHEBI:456215"/>
    </ligand>
</feature>
<keyword evidence="4 5" id="KW-0418">Kinase</keyword>
<keyword evidence="3 5" id="KW-0547">Nucleotide-binding</keyword>
<dbReference type="OrthoDB" id="9805030at2"/>
<dbReference type="RefSeq" id="WP_145063695.1">
    <property type="nucleotide sequence ID" value="NZ_CP036263.1"/>
</dbReference>
<dbReference type="NCBIfam" id="NF011104">
    <property type="entry name" value="PRK14531.1"/>
    <property type="match status" value="1"/>
</dbReference>
<dbReference type="UniPathway" id="UPA00588">
    <property type="reaction ID" value="UER00649"/>
</dbReference>
<dbReference type="PRINTS" id="PR00094">
    <property type="entry name" value="ADENYLTKNASE"/>
</dbReference>
<dbReference type="Pfam" id="PF00406">
    <property type="entry name" value="ADK"/>
    <property type="match status" value="1"/>
</dbReference>
<dbReference type="Proteomes" id="UP000319852">
    <property type="component" value="Chromosome"/>
</dbReference>
<comment type="pathway">
    <text evidence="5">Purine metabolism; AMP biosynthesis via salvage pathway; AMP from ADP: step 1/1.</text>
</comment>
<dbReference type="Gene3D" id="3.40.50.300">
    <property type="entry name" value="P-loop containing nucleotide triphosphate hydrolases"/>
    <property type="match status" value="1"/>
</dbReference>
<feature type="binding site" evidence="5">
    <location>
        <begin position="10"/>
        <end position="15"/>
    </location>
    <ligand>
        <name>ATP</name>
        <dbReference type="ChEBI" id="CHEBI:30616"/>
    </ligand>
</feature>
<dbReference type="CDD" id="cd01428">
    <property type="entry name" value="ADK"/>
    <property type="match status" value="1"/>
</dbReference>
<dbReference type="InterPro" id="IPR033690">
    <property type="entry name" value="Adenylat_kinase_CS"/>
</dbReference>
<feature type="binding site" evidence="5">
    <location>
        <begin position="57"/>
        <end position="59"/>
    </location>
    <ligand>
        <name>AMP</name>
        <dbReference type="ChEBI" id="CHEBI:456215"/>
    </ligand>
</feature>
<feature type="binding site" evidence="5">
    <location>
        <position position="92"/>
    </location>
    <ligand>
        <name>AMP</name>
        <dbReference type="ChEBI" id="CHEBI:456215"/>
    </ligand>
</feature>
<dbReference type="GO" id="GO:0004017">
    <property type="term" value="F:AMP kinase activity"/>
    <property type="evidence" value="ECO:0007669"/>
    <property type="project" value="UniProtKB-UniRule"/>
</dbReference>
<keyword evidence="5" id="KW-0963">Cytoplasm</keyword>
<evidence type="ECO:0000256" key="6">
    <source>
        <dbReference type="RuleBase" id="RU003330"/>
    </source>
</evidence>
<feature type="binding site" evidence="5">
    <location>
        <position position="31"/>
    </location>
    <ligand>
        <name>AMP</name>
        <dbReference type="ChEBI" id="CHEBI:456215"/>
    </ligand>
</feature>
<dbReference type="NCBIfam" id="NF011100">
    <property type="entry name" value="PRK14527.1"/>
    <property type="match status" value="1"/>
</dbReference>
<dbReference type="GO" id="GO:0044209">
    <property type="term" value="P:AMP salvage"/>
    <property type="evidence" value="ECO:0007669"/>
    <property type="project" value="UniProtKB-UniRule"/>
</dbReference>
<dbReference type="GO" id="GO:0005524">
    <property type="term" value="F:ATP binding"/>
    <property type="evidence" value="ECO:0007669"/>
    <property type="project" value="UniProtKB-UniRule"/>
</dbReference>
<feature type="region of interest" description="NMP" evidence="5">
    <location>
        <begin position="30"/>
        <end position="59"/>
    </location>
</feature>
<comment type="domain">
    <text evidence="5">Consists of three domains, a large central CORE domain and two small peripheral domains, NMPbind and LID, which undergo movements during catalysis. The LID domain closes over the site of phosphoryl transfer upon ATP binding. Assembling and dissambling the active center during each catalytic cycle provides an effective means to prevent ATP hydrolysis.</text>
</comment>
<keyword evidence="9" id="KW-1185">Reference proteome</keyword>
<comment type="caution">
    <text evidence="5">Lacks conserved residue(s) required for the propagation of feature annotation.</text>
</comment>
<evidence type="ECO:0000256" key="2">
    <source>
        <dbReference type="ARBA" id="ARBA00022727"/>
    </source>
</evidence>
<dbReference type="EC" id="2.7.4.3" evidence="5 7"/>
<comment type="catalytic activity">
    <reaction evidence="5 7">
        <text>AMP + ATP = 2 ADP</text>
        <dbReference type="Rhea" id="RHEA:12973"/>
        <dbReference type="ChEBI" id="CHEBI:30616"/>
        <dbReference type="ChEBI" id="CHEBI:456215"/>
        <dbReference type="ChEBI" id="CHEBI:456216"/>
        <dbReference type="EC" id="2.7.4.3"/>
    </reaction>
</comment>
<feature type="binding site" evidence="5">
    <location>
        <position position="140"/>
    </location>
    <ligand>
        <name>AMP</name>
        <dbReference type="ChEBI" id="CHEBI:456215"/>
    </ligand>
</feature>
<evidence type="ECO:0000313" key="8">
    <source>
        <dbReference type="EMBL" id="QDT01506.1"/>
    </source>
</evidence>
<comment type="similarity">
    <text evidence="5 6">Belongs to the adenylate kinase family.</text>
</comment>
<dbReference type="HAMAP" id="MF_00235">
    <property type="entry name" value="Adenylate_kinase_Adk"/>
    <property type="match status" value="1"/>
</dbReference>
<dbReference type="SUPFAM" id="SSF52540">
    <property type="entry name" value="P-loop containing nucleoside triphosphate hydrolases"/>
    <property type="match status" value="1"/>
</dbReference>
<dbReference type="EMBL" id="CP036263">
    <property type="protein sequence ID" value="QDT01506.1"/>
    <property type="molecule type" value="Genomic_DNA"/>
</dbReference>
<evidence type="ECO:0000256" key="7">
    <source>
        <dbReference type="RuleBase" id="RU003331"/>
    </source>
</evidence>
<dbReference type="InterPro" id="IPR000850">
    <property type="entry name" value="Adenylat/UMP-CMP_kin"/>
</dbReference>
<name>A0A517N2Z5_9BACT</name>
<keyword evidence="2 5" id="KW-0545">Nucleotide biosynthesis</keyword>
<evidence type="ECO:0000256" key="3">
    <source>
        <dbReference type="ARBA" id="ARBA00022741"/>
    </source>
</evidence>
<dbReference type="PANTHER" id="PTHR23359">
    <property type="entry name" value="NUCLEOTIDE KINASE"/>
    <property type="match status" value="1"/>
</dbReference>
<reference evidence="8 9" key="1">
    <citation type="submission" date="2019-02" db="EMBL/GenBank/DDBJ databases">
        <title>Deep-cultivation of Planctomycetes and their phenomic and genomic characterization uncovers novel biology.</title>
        <authorList>
            <person name="Wiegand S."/>
            <person name="Jogler M."/>
            <person name="Boedeker C."/>
            <person name="Pinto D."/>
            <person name="Vollmers J."/>
            <person name="Rivas-Marin E."/>
            <person name="Kohn T."/>
            <person name="Peeters S.H."/>
            <person name="Heuer A."/>
            <person name="Rast P."/>
            <person name="Oberbeckmann S."/>
            <person name="Bunk B."/>
            <person name="Jeske O."/>
            <person name="Meyerdierks A."/>
            <person name="Storesund J.E."/>
            <person name="Kallscheuer N."/>
            <person name="Luecker S."/>
            <person name="Lage O.M."/>
            <person name="Pohl T."/>
            <person name="Merkel B.J."/>
            <person name="Hornburger P."/>
            <person name="Mueller R.-W."/>
            <person name="Bruemmer F."/>
            <person name="Labrenz M."/>
            <person name="Spormann A.M."/>
            <person name="Op den Camp H."/>
            <person name="Overmann J."/>
            <person name="Amann R."/>
            <person name="Jetten M.S.M."/>
            <person name="Mascher T."/>
            <person name="Medema M.H."/>
            <person name="Devos D.P."/>
            <person name="Kaster A.-K."/>
            <person name="Ovreas L."/>
            <person name="Rohde M."/>
            <person name="Galperin M.Y."/>
            <person name="Jogler C."/>
        </authorList>
    </citation>
    <scope>NUCLEOTIDE SEQUENCE [LARGE SCALE GENOMIC DNA]</scope>
    <source>
        <strain evidence="8 9">HG15A2</strain>
    </source>
</reference>
<feature type="binding site" evidence="5">
    <location>
        <begin position="85"/>
        <end position="88"/>
    </location>
    <ligand>
        <name>AMP</name>
        <dbReference type="ChEBI" id="CHEBI:456215"/>
    </ligand>
</feature>
<comment type="subcellular location">
    <subcellularLocation>
        <location evidence="5 7">Cytoplasm</location>
    </subcellularLocation>
</comment>
<dbReference type="InterPro" id="IPR027417">
    <property type="entry name" value="P-loop_NTPase"/>
</dbReference>
<dbReference type="NCBIfam" id="NF001381">
    <property type="entry name" value="PRK00279.1-3"/>
    <property type="match status" value="1"/>
</dbReference>
<dbReference type="GO" id="GO:0005737">
    <property type="term" value="C:cytoplasm"/>
    <property type="evidence" value="ECO:0007669"/>
    <property type="project" value="UniProtKB-SubCell"/>
</dbReference>
<dbReference type="AlphaFoldDB" id="A0A517N2Z5"/>
<evidence type="ECO:0000256" key="5">
    <source>
        <dbReference type="HAMAP-Rule" id="MF_00235"/>
    </source>
</evidence>
<proteinExistence type="inferred from homology"/>
<gene>
    <name evidence="8" type="primary">adk_3</name>
    <name evidence="5" type="synonym">adk</name>
    <name evidence="8" type="ORF">HG15A2_48480</name>
</gene>
<keyword evidence="1 5" id="KW-0808">Transferase</keyword>
<sequence>MRIVFIGPPGAGKGTQSVRLAERLSIPHLSTGDLLREACRLGTPIGKQADEFMQTGRLVPDDLVQEILVERLEEEDCQNGYVLDGFPRTVAQAENLDEMLAEHGMPLNLAMEIRVEYGLLLRRLVERGRDDDTLDVIKKRLQQYNDLTKPLLDYYQQRDVLHVIDGHDSPEEVFERIVTVVENQRIKK</sequence>
<comment type="function">
    <text evidence="5">Catalyzes the reversible transfer of the terminal phosphate group between ATP and AMP. Plays an important role in cellular energy homeostasis and in adenine nucleotide metabolism.</text>
</comment>
<evidence type="ECO:0000256" key="1">
    <source>
        <dbReference type="ARBA" id="ARBA00022679"/>
    </source>
</evidence>
<protein>
    <recommendedName>
        <fullName evidence="5 7">Adenylate kinase</fullName>
        <shortName evidence="5">AK</shortName>
        <ecNumber evidence="5 7">2.7.4.3</ecNumber>
    </recommendedName>
    <alternativeName>
        <fullName evidence="5">ATP-AMP transphosphorylase</fullName>
    </alternativeName>
    <alternativeName>
        <fullName evidence="5">ATP:AMP phosphotransferase</fullName>
    </alternativeName>
    <alternativeName>
        <fullName evidence="5">Adenylate monophosphate kinase</fullName>
    </alternativeName>
</protein>